<name>A0A5B7GLY4_PORTR</name>
<reference evidence="2 3" key="1">
    <citation type="submission" date="2019-05" db="EMBL/GenBank/DDBJ databases">
        <title>Another draft genome of Portunus trituberculatus and its Hox gene families provides insights of decapod evolution.</title>
        <authorList>
            <person name="Jeong J.-H."/>
            <person name="Song I."/>
            <person name="Kim S."/>
            <person name="Choi T."/>
            <person name="Kim D."/>
            <person name="Ryu S."/>
            <person name="Kim W."/>
        </authorList>
    </citation>
    <scope>NUCLEOTIDE SEQUENCE [LARGE SCALE GENOMIC DNA]</scope>
    <source>
        <tissue evidence="2">Muscle</tissue>
    </source>
</reference>
<feature type="compositionally biased region" description="Pro residues" evidence="1">
    <location>
        <begin position="32"/>
        <end position="45"/>
    </location>
</feature>
<comment type="caution">
    <text evidence="2">The sequence shown here is derived from an EMBL/GenBank/DDBJ whole genome shotgun (WGS) entry which is preliminary data.</text>
</comment>
<evidence type="ECO:0000313" key="3">
    <source>
        <dbReference type="Proteomes" id="UP000324222"/>
    </source>
</evidence>
<sequence length="62" mass="6775">MRHLQGRPSASTTPVPSIPGTARQTLARRPPRPPCPARHSPPPHTTPHHTRQAQHSLSLPRG</sequence>
<gene>
    <name evidence="2" type="ORF">E2C01_052233</name>
</gene>
<feature type="region of interest" description="Disordered" evidence="1">
    <location>
        <begin position="1"/>
        <end position="62"/>
    </location>
</feature>
<dbReference type="Proteomes" id="UP000324222">
    <property type="component" value="Unassembled WGS sequence"/>
</dbReference>
<dbReference type="AlphaFoldDB" id="A0A5B7GLY4"/>
<accession>A0A5B7GLY4</accession>
<proteinExistence type="predicted"/>
<keyword evidence="3" id="KW-1185">Reference proteome</keyword>
<dbReference type="EMBL" id="VSRR010015487">
    <property type="protein sequence ID" value="MPC58237.1"/>
    <property type="molecule type" value="Genomic_DNA"/>
</dbReference>
<protein>
    <submittedName>
        <fullName evidence="2">Uncharacterized protein</fullName>
    </submittedName>
</protein>
<evidence type="ECO:0000313" key="2">
    <source>
        <dbReference type="EMBL" id="MPC58237.1"/>
    </source>
</evidence>
<organism evidence="2 3">
    <name type="scientific">Portunus trituberculatus</name>
    <name type="common">Swimming crab</name>
    <name type="synonym">Neptunus trituberculatus</name>
    <dbReference type="NCBI Taxonomy" id="210409"/>
    <lineage>
        <taxon>Eukaryota</taxon>
        <taxon>Metazoa</taxon>
        <taxon>Ecdysozoa</taxon>
        <taxon>Arthropoda</taxon>
        <taxon>Crustacea</taxon>
        <taxon>Multicrustacea</taxon>
        <taxon>Malacostraca</taxon>
        <taxon>Eumalacostraca</taxon>
        <taxon>Eucarida</taxon>
        <taxon>Decapoda</taxon>
        <taxon>Pleocyemata</taxon>
        <taxon>Brachyura</taxon>
        <taxon>Eubrachyura</taxon>
        <taxon>Portunoidea</taxon>
        <taxon>Portunidae</taxon>
        <taxon>Portuninae</taxon>
        <taxon>Portunus</taxon>
    </lineage>
</organism>
<evidence type="ECO:0000256" key="1">
    <source>
        <dbReference type="SAM" id="MobiDB-lite"/>
    </source>
</evidence>